<reference evidence="2 3" key="1">
    <citation type="submission" date="2021-04" db="EMBL/GenBank/DDBJ databases">
        <authorList>
            <person name="Bliznina A."/>
        </authorList>
    </citation>
    <scope>NUCLEOTIDE SEQUENCE [LARGE SCALE GENOMIC DNA]</scope>
</reference>
<feature type="region of interest" description="Disordered" evidence="1">
    <location>
        <begin position="138"/>
        <end position="184"/>
    </location>
</feature>
<dbReference type="EMBL" id="OU015566">
    <property type="protein sequence ID" value="CAG5103750.1"/>
    <property type="molecule type" value="Genomic_DNA"/>
</dbReference>
<name>A0ABN7SLD8_OIKDI</name>
<evidence type="ECO:0000256" key="1">
    <source>
        <dbReference type="SAM" id="MobiDB-lite"/>
    </source>
</evidence>
<accession>A0ABN7SLD8</accession>
<feature type="region of interest" description="Disordered" evidence="1">
    <location>
        <begin position="76"/>
        <end position="122"/>
    </location>
</feature>
<evidence type="ECO:0000313" key="2">
    <source>
        <dbReference type="EMBL" id="CAG5103750.1"/>
    </source>
</evidence>
<keyword evidence="3" id="KW-1185">Reference proteome</keyword>
<gene>
    <name evidence="2" type="ORF">OKIOD_LOCUS9684</name>
</gene>
<evidence type="ECO:0000313" key="3">
    <source>
        <dbReference type="Proteomes" id="UP001158576"/>
    </source>
</evidence>
<proteinExistence type="predicted"/>
<protein>
    <submittedName>
        <fullName evidence="2">Oidioi.mRNA.OKI2018_I69.chr1.g919.t1.cds</fullName>
    </submittedName>
</protein>
<dbReference type="Proteomes" id="UP001158576">
    <property type="component" value="Chromosome 1"/>
</dbReference>
<feature type="compositionally biased region" description="Basic and acidic residues" evidence="1">
    <location>
        <begin position="143"/>
        <end position="159"/>
    </location>
</feature>
<organism evidence="2 3">
    <name type="scientific">Oikopleura dioica</name>
    <name type="common">Tunicate</name>
    <dbReference type="NCBI Taxonomy" id="34765"/>
    <lineage>
        <taxon>Eukaryota</taxon>
        <taxon>Metazoa</taxon>
        <taxon>Chordata</taxon>
        <taxon>Tunicata</taxon>
        <taxon>Appendicularia</taxon>
        <taxon>Copelata</taxon>
        <taxon>Oikopleuridae</taxon>
        <taxon>Oikopleura</taxon>
    </lineage>
</organism>
<sequence length="249" mass="26605">MNRLLHPRTLTRIQKQKVSSGGGGGGGVKLILGVAAGAAGGNWVYKNYVKAPESNDQSFSKYMPKAPELPPFLKNLAKVESPETSTQAPAPEVREAAREELSSQPKEPEPEPEVVLAKEEEAPAAEEIIESVVIEETAAASSEKVEEKEDQVAEERVEETVSAIEIEPLADTTPENTETLPEDAPLAEEITEAVPAEPIEPESPTERILKLAQNASRSTKTAVEALNSSSSSIENYIATKSGSSVRCCA</sequence>
<feature type="compositionally biased region" description="Basic and acidic residues" evidence="1">
    <location>
        <begin position="92"/>
        <end position="109"/>
    </location>
</feature>